<dbReference type="InterPro" id="IPR036691">
    <property type="entry name" value="Endo/exonu/phosph_ase_sf"/>
</dbReference>
<comment type="cofactor">
    <cofactor evidence="1">
        <name>Mn(2+)</name>
        <dbReference type="ChEBI" id="CHEBI:29035"/>
    </cofactor>
</comment>
<dbReference type="Gene3D" id="3.60.10.10">
    <property type="entry name" value="Endonuclease/exonuclease/phosphatase"/>
    <property type="match status" value="1"/>
</dbReference>
<dbReference type="AlphaFoldDB" id="A0A6L9S755"/>
<dbReference type="PANTHER" id="PTHR15822:SF4">
    <property type="entry name" value="TYROSYL-DNA PHOSPHODIESTERASE 2"/>
    <property type="match status" value="1"/>
</dbReference>
<evidence type="ECO:0000256" key="8">
    <source>
        <dbReference type="ARBA" id="ARBA00023204"/>
    </source>
</evidence>
<comment type="caution">
    <text evidence="10">The sequence shown here is derived from an EMBL/GenBank/DDBJ whole genome shotgun (WGS) entry which is preliminary data.</text>
</comment>
<dbReference type="GO" id="GO:0046872">
    <property type="term" value="F:metal ion binding"/>
    <property type="evidence" value="ECO:0007669"/>
    <property type="project" value="UniProtKB-KW"/>
</dbReference>
<evidence type="ECO:0000313" key="11">
    <source>
        <dbReference type="Proteomes" id="UP000475214"/>
    </source>
</evidence>
<organism evidence="10 11">
    <name type="scientific">Phytoactinopolyspora halotolerans</name>
    <dbReference type="NCBI Taxonomy" id="1981512"/>
    <lineage>
        <taxon>Bacteria</taxon>
        <taxon>Bacillati</taxon>
        <taxon>Actinomycetota</taxon>
        <taxon>Actinomycetes</taxon>
        <taxon>Jiangellales</taxon>
        <taxon>Jiangellaceae</taxon>
        <taxon>Phytoactinopolyspora</taxon>
    </lineage>
</organism>
<keyword evidence="3" id="KW-0540">Nuclease</keyword>
<evidence type="ECO:0000256" key="2">
    <source>
        <dbReference type="ARBA" id="ARBA00001946"/>
    </source>
</evidence>
<dbReference type="Pfam" id="PF03372">
    <property type="entry name" value="Exo_endo_phos"/>
    <property type="match status" value="1"/>
</dbReference>
<evidence type="ECO:0000256" key="1">
    <source>
        <dbReference type="ARBA" id="ARBA00001936"/>
    </source>
</evidence>
<feature type="domain" description="Endonuclease/exonuclease/phosphatase" evidence="9">
    <location>
        <begin position="16"/>
        <end position="259"/>
    </location>
</feature>
<dbReference type="GO" id="GO:0004518">
    <property type="term" value="F:nuclease activity"/>
    <property type="evidence" value="ECO:0007669"/>
    <property type="project" value="UniProtKB-KW"/>
</dbReference>
<protein>
    <recommendedName>
        <fullName evidence="9">Endonuclease/exonuclease/phosphatase domain-containing protein</fullName>
    </recommendedName>
</protein>
<keyword evidence="11" id="KW-1185">Reference proteome</keyword>
<reference evidence="10 11" key="1">
    <citation type="submission" date="2020-02" db="EMBL/GenBank/DDBJ databases">
        <authorList>
            <person name="Li X.-J."/>
            <person name="Han X.-M."/>
        </authorList>
    </citation>
    <scope>NUCLEOTIDE SEQUENCE [LARGE SCALE GENOMIC DNA]</scope>
    <source>
        <strain evidence="10 11">CCTCC AB 2017055</strain>
    </source>
</reference>
<keyword evidence="8" id="KW-0234">DNA repair</keyword>
<dbReference type="GO" id="GO:0005737">
    <property type="term" value="C:cytoplasm"/>
    <property type="evidence" value="ECO:0007669"/>
    <property type="project" value="TreeGrafter"/>
</dbReference>
<dbReference type="EMBL" id="JAAGOA010000005">
    <property type="protein sequence ID" value="NEE00388.1"/>
    <property type="molecule type" value="Genomic_DNA"/>
</dbReference>
<dbReference type="InterPro" id="IPR051547">
    <property type="entry name" value="TDP2-like"/>
</dbReference>
<evidence type="ECO:0000313" key="10">
    <source>
        <dbReference type="EMBL" id="NEE00388.1"/>
    </source>
</evidence>
<dbReference type="GO" id="GO:0070260">
    <property type="term" value="F:5'-tyrosyl-DNA phosphodiesterase activity"/>
    <property type="evidence" value="ECO:0007669"/>
    <property type="project" value="TreeGrafter"/>
</dbReference>
<evidence type="ECO:0000256" key="5">
    <source>
        <dbReference type="ARBA" id="ARBA00022763"/>
    </source>
</evidence>
<dbReference type="RefSeq" id="WP_163735991.1">
    <property type="nucleotide sequence ID" value="NZ_JAAGOA010000005.1"/>
</dbReference>
<comment type="cofactor">
    <cofactor evidence="2">
        <name>Mg(2+)</name>
        <dbReference type="ChEBI" id="CHEBI:18420"/>
    </cofactor>
</comment>
<dbReference type="Proteomes" id="UP000475214">
    <property type="component" value="Unassembled WGS sequence"/>
</dbReference>
<sequence>MDRIRLATLNWWSRHGDWPRRREVLRDGFDALAPDLVALQESVVTDDYDQVVDVFGDRYHVVHQKRRHADGTGCSIVSRWPPVNTWELDLCVTARVDPGDFVGCATAIEVETPLGPLLFVNHKPSWRVHLERERELQAVTTARFIEDLAGDRGLHVVVAGDMDARPETSSMRFWTGRQSLDGLSVAYQDAWEFAHPGEGGETFTPDNPLIDAESTWSRIPARRIDYILVRCDERGPTLPIGSCERTFDEPVDGIWASDHFGVVVTVLAPSATPRRVSSSAK</sequence>
<dbReference type="PANTHER" id="PTHR15822">
    <property type="entry name" value="TRAF AND TNF RECEPTOR-ASSOCIATED PROTEIN"/>
    <property type="match status" value="1"/>
</dbReference>
<gene>
    <name evidence="10" type="ORF">G1H10_09420</name>
</gene>
<keyword evidence="4" id="KW-0479">Metal-binding</keyword>
<dbReference type="InterPro" id="IPR005135">
    <property type="entry name" value="Endo/exonuclease/phosphatase"/>
</dbReference>
<evidence type="ECO:0000256" key="3">
    <source>
        <dbReference type="ARBA" id="ARBA00022722"/>
    </source>
</evidence>
<keyword evidence="5" id="KW-0227">DNA damage</keyword>
<evidence type="ECO:0000256" key="4">
    <source>
        <dbReference type="ARBA" id="ARBA00022723"/>
    </source>
</evidence>
<name>A0A6L9S755_9ACTN</name>
<accession>A0A6L9S755</accession>
<proteinExistence type="predicted"/>
<dbReference type="SUPFAM" id="SSF56219">
    <property type="entry name" value="DNase I-like"/>
    <property type="match status" value="1"/>
</dbReference>
<dbReference type="GO" id="GO:0006302">
    <property type="term" value="P:double-strand break repair"/>
    <property type="evidence" value="ECO:0007669"/>
    <property type="project" value="TreeGrafter"/>
</dbReference>
<keyword evidence="6" id="KW-0378">Hydrolase</keyword>
<evidence type="ECO:0000259" key="9">
    <source>
        <dbReference type="Pfam" id="PF03372"/>
    </source>
</evidence>
<evidence type="ECO:0000256" key="6">
    <source>
        <dbReference type="ARBA" id="ARBA00022801"/>
    </source>
</evidence>
<keyword evidence="7" id="KW-0460">Magnesium</keyword>
<dbReference type="GO" id="GO:0003697">
    <property type="term" value="F:single-stranded DNA binding"/>
    <property type="evidence" value="ECO:0007669"/>
    <property type="project" value="TreeGrafter"/>
</dbReference>
<evidence type="ECO:0000256" key="7">
    <source>
        <dbReference type="ARBA" id="ARBA00022842"/>
    </source>
</evidence>